<gene>
    <name evidence="1" type="ORF">K491DRAFT_383441</name>
</gene>
<dbReference type="Proteomes" id="UP000799324">
    <property type="component" value="Unassembled WGS sequence"/>
</dbReference>
<name>A0A6A6TNS0_9PLEO</name>
<accession>A0A6A6TNS0</accession>
<dbReference type="EMBL" id="MU004292">
    <property type="protein sequence ID" value="KAF2661705.1"/>
    <property type="molecule type" value="Genomic_DNA"/>
</dbReference>
<evidence type="ECO:0000313" key="2">
    <source>
        <dbReference type="Proteomes" id="UP000799324"/>
    </source>
</evidence>
<evidence type="ECO:0000313" key="1">
    <source>
        <dbReference type="EMBL" id="KAF2661705.1"/>
    </source>
</evidence>
<protein>
    <submittedName>
        <fullName evidence="1">Uncharacterized protein</fullName>
    </submittedName>
</protein>
<reference evidence="1" key="1">
    <citation type="journal article" date="2020" name="Stud. Mycol.">
        <title>101 Dothideomycetes genomes: a test case for predicting lifestyles and emergence of pathogens.</title>
        <authorList>
            <person name="Haridas S."/>
            <person name="Albert R."/>
            <person name="Binder M."/>
            <person name="Bloem J."/>
            <person name="Labutti K."/>
            <person name="Salamov A."/>
            <person name="Andreopoulos B."/>
            <person name="Baker S."/>
            <person name="Barry K."/>
            <person name="Bills G."/>
            <person name="Bluhm B."/>
            <person name="Cannon C."/>
            <person name="Castanera R."/>
            <person name="Culley D."/>
            <person name="Daum C."/>
            <person name="Ezra D."/>
            <person name="Gonzalez J."/>
            <person name="Henrissat B."/>
            <person name="Kuo A."/>
            <person name="Liang C."/>
            <person name="Lipzen A."/>
            <person name="Lutzoni F."/>
            <person name="Magnuson J."/>
            <person name="Mondo S."/>
            <person name="Nolan M."/>
            <person name="Ohm R."/>
            <person name="Pangilinan J."/>
            <person name="Park H.-J."/>
            <person name="Ramirez L."/>
            <person name="Alfaro M."/>
            <person name="Sun H."/>
            <person name="Tritt A."/>
            <person name="Yoshinaga Y."/>
            <person name="Zwiers L.-H."/>
            <person name="Turgeon B."/>
            <person name="Goodwin S."/>
            <person name="Spatafora J."/>
            <person name="Crous P."/>
            <person name="Grigoriev I."/>
        </authorList>
    </citation>
    <scope>NUCLEOTIDE SEQUENCE</scope>
    <source>
        <strain evidence="1">CBS 122681</strain>
    </source>
</reference>
<organism evidence="1 2">
    <name type="scientific">Lophiostoma macrostomum CBS 122681</name>
    <dbReference type="NCBI Taxonomy" id="1314788"/>
    <lineage>
        <taxon>Eukaryota</taxon>
        <taxon>Fungi</taxon>
        <taxon>Dikarya</taxon>
        <taxon>Ascomycota</taxon>
        <taxon>Pezizomycotina</taxon>
        <taxon>Dothideomycetes</taxon>
        <taxon>Pleosporomycetidae</taxon>
        <taxon>Pleosporales</taxon>
        <taxon>Lophiostomataceae</taxon>
        <taxon>Lophiostoma</taxon>
    </lineage>
</organism>
<sequence length="110" mass="12738">MVIYWILRDPQQTPSSSVLFIHVLLSIFDRVWSGDGSSLGVRNIDEWFRSLQSTTKGYFFPSEVTWGAAIALYCQTLLELLETIGWDENCMPCPIEVPQHWMNRNGYIHI</sequence>
<keyword evidence="2" id="KW-1185">Reference proteome</keyword>
<dbReference type="AlphaFoldDB" id="A0A6A6TNS0"/>
<proteinExistence type="predicted"/>